<keyword evidence="8 19" id="KW-0169">Cobalamin biosynthesis</keyword>
<comment type="catalytic activity">
    <reaction evidence="17 19">
        <text>alpha-ribazole + adenosylcob(III)inamide-GDP = adenosylcob(III)alamin + GMP + H(+)</text>
        <dbReference type="Rhea" id="RHEA:16049"/>
        <dbReference type="ChEBI" id="CHEBI:10329"/>
        <dbReference type="ChEBI" id="CHEBI:15378"/>
        <dbReference type="ChEBI" id="CHEBI:18408"/>
        <dbReference type="ChEBI" id="CHEBI:58115"/>
        <dbReference type="ChEBI" id="CHEBI:60487"/>
        <dbReference type="EC" id="2.7.8.26"/>
    </reaction>
</comment>
<dbReference type="Pfam" id="PF02654">
    <property type="entry name" value="CobS"/>
    <property type="match status" value="1"/>
</dbReference>
<keyword evidence="11 19" id="KW-0460">Magnesium</keyword>
<feature type="transmembrane region" description="Helical" evidence="19">
    <location>
        <begin position="136"/>
        <end position="154"/>
    </location>
</feature>
<name>A0A1G5CGH2_9GAMM</name>
<evidence type="ECO:0000256" key="13">
    <source>
        <dbReference type="ARBA" id="ARBA00023136"/>
    </source>
</evidence>
<accession>A0A1G5CGH2</accession>
<evidence type="ECO:0000256" key="4">
    <source>
        <dbReference type="ARBA" id="ARBA00010561"/>
    </source>
</evidence>
<proteinExistence type="inferred from homology"/>
<dbReference type="EC" id="2.7.8.26" evidence="5 19"/>
<evidence type="ECO:0000256" key="1">
    <source>
        <dbReference type="ARBA" id="ARBA00001946"/>
    </source>
</evidence>
<evidence type="ECO:0000256" key="11">
    <source>
        <dbReference type="ARBA" id="ARBA00022842"/>
    </source>
</evidence>
<comment type="pathway">
    <text evidence="3 19">Cofactor biosynthesis; adenosylcobalamin biosynthesis; adenosylcobalamin from cob(II)yrinate a,c-diamide: step 7/7.</text>
</comment>
<comment type="subcellular location">
    <subcellularLocation>
        <location evidence="2 19">Cell membrane</location>
        <topology evidence="2 19">Multi-pass membrane protein</topology>
    </subcellularLocation>
</comment>
<dbReference type="GO" id="GO:0009236">
    <property type="term" value="P:cobalamin biosynthetic process"/>
    <property type="evidence" value="ECO:0007669"/>
    <property type="project" value="UniProtKB-UniRule"/>
</dbReference>
<evidence type="ECO:0000256" key="6">
    <source>
        <dbReference type="ARBA" id="ARBA00015850"/>
    </source>
</evidence>
<dbReference type="PANTHER" id="PTHR34148">
    <property type="entry name" value="ADENOSYLCOBINAMIDE-GDP RIBAZOLETRANSFERASE"/>
    <property type="match status" value="1"/>
</dbReference>
<dbReference type="UniPathway" id="UPA00148">
    <property type="reaction ID" value="UER00238"/>
</dbReference>
<comment type="catalytic activity">
    <reaction evidence="18 19">
        <text>alpha-ribazole 5'-phosphate + adenosylcob(III)inamide-GDP = adenosylcob(III)alamin 5'-phosphate + GMP + H(+)</text>
        <dbReference type="Rhea" id="RHEA:23560"/>
        <dbReference type="ChEBI" id="CHEBI:15378"/>
        <dbReference type="ChEBI" id="CHEBI:57918"/>
        <dbReference type="ChEBI" id="CHEBI:58115"/>
        <dbReference type="ChEBI" id="CHEBI:60487"/>
        <dbReference type="ChEBI" id="CHEBI:60493"/>
        <dbReference type="EC" id="2.7.8.26"/>
    </reaction>
</comment>
<keyword evidence="12 19" id="KW-1133">Transmembrane helix</keyword>
<dbReference type="InterPro" id="IPR003805">
    <property type="entry name" value="CobS"/>
</dbReference>
<evidence type="ECO:0000256" key="18">
    <source>
        <dbReference type="ARBA" id="ARBA00049504"/>
    </source>
</evidence>
<keyword evidence="13 19" id="KW-0472">Membrane</keyword>
<keyword evidence="9 19" id="KW-0808">Transferase</keyword>
<protein>
    <recommendedName>
        <fullName evidence="6 19">Adenosylcobinamide-GDP ribazoletransferase</fullName>
        <ecNumber evidence="5 19">2.7.8.26</ecNumber>
    </recommendedName>
    <alternativeName>
        <fullName evidence="16 19">Cobalamin synthase</fullName>
    </alternativeName>
    <alternativeName>
        <fullName evidence="15 19">Cobalamin-5'-phosphate synthase</fullName>
    </alternativeName>
</protein>
<dbReference type="PANTHER" id="PTHR34148:SF1">
    <property type="entry name" value="ADENOSYLCOBINAMIDE-GDP RIBAZOLETRANSFERASE"/>
    <property type="match status" value="1"/>
</dbReference>
<evidence type="ECO:0000313" key="21">
    <source>
        <dbReference type="Proteomes" id="UP000183104"/>
    </source>
</evidence>
<evidence type="ECO:0000256" key="16">
    <source>
        <dbReference type="ARBA" id="ARBA00032853"/>
    </source>
</evidence>
<keyword evidence="10 19" id="KW-0812">Transmembrane</keyword>
<dbReference type="HAMAP" id="MF_00719">
    <property type="entry name" value="CobS"/>
    <property type="match status" value="1"/>
</dbReference>
<evidence type="ECO:0000256" key="17">
    <source>
        <dbReference type="ARBA" id="ARBA00048623"/>
    </source>
</evidence>
<keyword evidence="7 19" id="KW-1003">Cell membrane</keyword>
<evidence type="ECO:0000256" key="10">
    <source>
        <dbReference type="ARBA" id="ARBA00022692"/>
    </source>
</evidence>
<evidence type="ECO:0000256" key="3">
    <source>
        <dbReference type="ARBA" id="ARBA00004663"/>
    </source>
</evidence>
<evidence type="ECO:0000256" key="7">
    <source>
        <dbReference type="ARBA" id="ARBA00022475"/>
    </source>
</evidence>
<dbReference type="Proteomes" id="UP000183104">
    <property type="component" value="Unassembled WGS sequence"/>
</dbReference>
<dbReference type="GO" id="GO:0005886">
    <property type="term" value="C:plasma membrane"/>
    <property type="evidence" value="ECO:0007669"/>
    <property type="project" value="UniProtKB-SubCell"/>
</dbReference>
<dbReference type="AlphaFoldDB" id="A0A1G5CGH2"/>
<evidence type="ECO:0000256" key="15">
    <source>
        <dbReference type="ARBA" id="ARBA00032605"/>
    </source>
</evidence>
<evidence type="ECO:0000256" key="14">
    <source>
        <dbReference type="ARBA" id="ARBA00025228"/>
    </source>
</evidence>
<dbReference type="GO" id="GO:0008818">
    <property type="term" value="F:cobalamin 5'-phosphate synthase activity"/>
    <property type="evidence" value="ECO:0007669"/>
    <property type="project" value="UniProtKB-UniRule"/>
</dbReference>
<dbReference type="EMBL" id="FMUN01000002">
    <property type="protein sequence ID" value="SCY01421.1"/>
    <property type="molecule type" value="Genomic_DNA"/>
</dbReference>
<dbReference type="RefSeq" id="WP_054966462.1">
    <property type="nucleotide sequence ID" value="NZ_FMUN01000002.1"/>
</dbReference>
<feature type="transmembrane region" description="Helical" evidence="19">
    <location>
        <begin position="32"/>
        <end position="52"/>
    </location>
</feature>
<reference evidence="21" key="1">
    <citation type="submission" date="2016-10" db="EMBL/GenBank/DDBJ databases">
        <authorList>
            <person name="Varghese N."/>
        </authorList>
    </citation>
    <scope>NUCLEOTIDE SEQUENCE [LARGE SCALE GENOMIC DNA]</scope>
    <source>
        <strain evidence="21">HL 19</strain>
    </source>
</reference>
<evidence type="ECO:0000256" key="8">
    <source>
        <dbReference type="ARBA" id="ARBA00022573"/>
    </source>
</evidence>
<evidence type="ECO:0000313" key="20">
    <source>
        <dbReference type="EMBL" id="SCY01421.1"/>
    </source>
</evidence>
<evidence type="ECO:0000256" key="2">
    <source>
        <dbReference type="ARBA" id="ARBA00004651"/>
    </source>
</evidence>
<evidence type="ECO:0000256" key="12">
    <source>
        <dbReference type="ARBA" id="ARBA00022989"/>
    </source>
</evidence>
<evidence type="ECO:0000256" key="5">
    <source>
        <dbReference type="ARBA" id="ARBA00013200"/>
    </source>
</evidence>
<feature type="transmembrane region" description="Helical" evidence="19">
    <location>
        <begin position="59"/>
        <end position="77"/>
    </location>
</feature>
<dbReference type="GO" id="GO:0051073">
    <property type="term" value="F:adenosylcobinamide-GDP ribazoletransferase activity"/>
    <property type="evidence" value="ECO:0007669"/>
    <property type="project" value="UniProtKB-UniRule"/>
</dbReference>
<organism evidence="20 21">
    <name type="scientific">Thiohalorhabdus denitrificans</name>
    <dbReference type="NCBI Taxonomy" id="381306"/>
    <lineage>
        <taxon>Bacteria</taxon>
        <taxon>Pseudomonadati</taxon>
        <taxon>Pseudomonadota</taxon>
        <taxon>Gammaproteobacteria</taxon>
        <taxon>Thiohalorhabdales</taxon>
        <taxon>Thiohalorhabdaceae</taxon>
        <taxon>Thiohalorhabdus</taxon>
    </lineage>
</organism>
<evidence type="ECO:0000256" key="9">
    <source>
        <dbReference type="ARBA" id="ARBA00022679"/>
    </source>
</evidence>
<comment type="cofactor">
    <cofactor evidence="1 19">
        <name>Mg(2+)</name>
        <dbReference type="ChEBI" id="CHEBI:18420"/>
    </cofactor>
</comment>
<sequence>MHPALLAVADLTLIPVPGTARATLAEHARAAPWYPLAGLVAGAGLVAAALLLQGLPTVLAALLVTALWVGLTGASHLRGLAETLGAFVAGGGDRRRTLRIMRADRPRAGAVGAVVLVTAAKAAAVGCLIHHQLWASLLAAPVAGRVLLTTLLATTPHAAEPGDLPWIPRMDRAAVLVGTLAGAILVALAASGPLAALGALALLAALLRWVAKRVLGGFNTPVLDTACELGEVAVLAAALLGAGGCLSP</sequence>
<gene>
    <name evidence="19" type="primary">cobS</name>
    <name evidence="20" type="ORF">SAMN05661077_1049</name>
</gene>
<feature type="transmembrane region" description="Helical" evidence="19">
    <location>
        <begin position="174"/>
        <end position="207"/>
    </location>
</feature>
<comment type="similarity">
    <text evidence="4 19">Belongs to the CobS family.</text>
</comment>
<keyword evidence="21" id="KW-1185">Reference proteome</keyword>
<comment type="function">
    <text evidence="14 19">Joins adenosylcobinamide-GDP and alpha-ribazole to generate adenosylcobalamin (Ado-cobalamin). Also synthesizes adenosylcobalamin 5'-phosphate from adenosylcobinamide-GDP and alpha-ribazole 5'-phosphate.</text>
</comment>
<feature type="transmembrane region" description="Helical" evidence="19">
    <location>
        <begin position="108"/>
        <end position="129"/>
    </location>
</feature>
<evidence type="ECO:0000256" key="19">
    <source>
        <dbReference type="HAMAP-Rule" id="MF_00719"/>
    </source>
</evidence>